<sequence length="112" mass="11831">MAARRREAIGGQRLGERARGRDEVVGLDGGEAGLRDPLDGSGKVLLEESSEGVQLEGVEHGLSLESWGPAASRQRRGQDPSGATPGLGDSFNVGQLMTMVKQKFVSRRSSLG</sequence>
<feature type="region of interest" description="Disordered" evidence="1">
    <location>
        <begin position="20"/>
        <end position="42"/>
    </location>
</feature>
<evidence type="ECO:0000256" key="1">
    <source>
        <dbReference type="SAM" id="MobiDB-lite"/>
    </source>
</evidence>
<evidence type="ECO:0000313" key="2">
    <source>
        <dbReference type="EMBL" id="BCT74733.1"/>
    </source>
</evidence>
<name>A0ABM7PRC4_SINCY</name>
<gene>
    <name evidence="2" type="ORF">SCMU_05750</name>
</gene>
<keyword evidence="3" id="KW-1185">Reference proteome</keyword>
<protein>
    <submittedName>
        <fullName evidence="2">Uncharacterized protein</fullName>
    </submittedName>
</protein>
<dbReference type="EMBL" id="AP024525">
    <property type="protein sequence ID" value="BCT74733.1"/>
    <property type="molecule type" value="Genomic_DNA"/>
</dbReference>
<dbReference type="Proteomes" id="UP001319861">
    <property type="component" value="Chromosome"/>
</dbReference>
<evidence type="ECO:0000313" key="3">
    <source>
        <dbReference type="Proteomes" id="UP001319861"/>
    </source>
</evidence>
<reference evidence="2 3" key="1">
    <citation type="journal article" date="2021" name="J. Biosci. Bioeng.">
        <title>Identification and characterization of a chc gene cluster responsible for the aromatization pathway of cyclohexanecarboxylate degradation in Sinomonas cyclohexanicum ATCC 51369.</title>
        <authorList>
            <person name="Yamamoto T."/>
            <person name="Hasegawa Y."/>
            <person name="Lau P.C.K."/>
            <person name="Iwaki H."/>
        </authorList>
    </citation>
    <scope>NUCLEOTIDE SEQUENCE [LARGE SCALE GENOMIC DNA]</scope>
    <source>
        <strain evidence="2 3">ATCC 51369</strain>
    </source>
</reference>
<proteinExistence type="predicted"/>
<organism evidence="2 3">
    <name type="scientific">Sinomonas cyclohexanicum</name>
    <name type="common">Corynebacterium cyclohexanicum</name>
    <dbReference type="NCBI Taxonomy" id="322009"/>
    <lineage>
        <taxon>Bacteria</taxon>
        <taxon>Bacillati</taxon>
        <taxon>Actinomycetota</taxon>
        <taxon>Actinomycetes</taxon>
        <taxon>Micrococcales</taxon>
        <taxon>Micrococcaceae</taxon>
        <taxon>Sinomonas</taxon>
    </lineage>
</organism>
<feature type="region of interest" description="Disordered" evidence="1">
    <location>
        <begin position="65"/>
        <end position="91"/>
    </location>
</feature>
<accession>A0ABM7PRC4</accession>